<accession>A0A0C9SLC8</accession>
<evidence type="ECO:0000313" key="2">
    <source>
        <dbReference type="EMBL" id="KII85261.1"/>
    </source>
</evidence>
<proteinExistence type="predicted"/>
<gene>
    <name evidence="2" type="ORF">PLICRDRAFT_337791</name>
</gene>
<feature type="region of interest" description="Disordered" evidence="1">
    <location>
        <begin position="1"/>
        <end position="25"/>
    </location>
</feature>
<dbReference type="AlphaFoldDB" id="A0A0C9SLC8"/>
<reference evidence="2 3" key="1">
    <citation type="submission" date="2014-06" db="EMBL/GenBank/DDBJ databases">
        <title>Evolutionary Origins and Diversification of the Mycorrhizal Mutualists.</title>
        <authorList>
            <consortium name="DOE Joint Genome Institute"/>
            <consortium name="Mycorrhizal Genomics Consortium"/>
            <person name="Kohler A."/>
            <person name="Kuo A."/>
            <person name="Nagy L.G."/>
            <person name="Floudas D."/>
            <person name="Copeland A."/>
            <person name="Barry K.W."/>
            <person name="Cichocki N."/>
            <person name="Veneault-Fourrey C."/>
            <person name="LaButti K."/>
            <person name="Lindquist E.A."/>
            <person name="Lipzen A."/>
            <person name="Lundell T."/>
            <person name="Morin E."/>
            <person name="Murat C."/>
            <person name="Riley R."/>
            <person name="Ohm R."/>
            <person name="Sun H."/>
            <person name="Tunlid A."/>
            <person name="Henrissat B."/>
            <person name="Grigoriev I.V."/>
            <person name="Hibbett D.S."/>
            <person name="Martin F."/>
        </authorList>
    </citation>
    <scope>NUCLEOTIDE SEQUENCE [LARGE SCALE GENOMIC DNA]</scope>
    <source>
        <strain evidence="2 3">FD-325 SS-3</strain>
    </source>
</reference>
<organism evidence="2 3">
    <name type="scientific">Plicaturopsis crispa FD-325 SS-3</name>
    <dbReference type="NCBI Taxonomy" id="944288"/>
    <lineage>
        <taxon>Eukaryota</taxon>
        <taxon>Fungi</taxon>
        <taxon>Dikarya</taxon>
        <taxon>Basidiomycota</taxon>
        <taxon>Agaricomycotina</taxon>
        <taxon>Agaricomycetes</taxon>
        <taxon>Agaricomycetidae</taxon>
        <taxon>Amylocorticiales</taxon>
        <taxon>Amylocorticiaceae</taxon>
        <taxon>Plicatura</taxon>
        <taxon>Plicaturopsis crispa</taxon>
    </lineage>
</organism>
<dbReference type="EMBL" id="KN832568">
    <property type="protein sequence ID" value="KII85261.1"/>
    <property type="molecule type" value="Genomic_DNA"/>
</dbReference>
<evidence type="ECO:0000313" key="3">
    <source>
        <dbReference type="Proteomes" id="UP000053263"/>
    </source>
</evidence>
<evidence type="ECO:0000256" key="1">
    <source>
        <dbReference type="SAM" id="MobiDB-lite"/>
    </source>
</evidence>
<dbReference type="HOGENOM" id="CLU_2590740_0_0_1"/>
<feature type="compositionally biased region" description="Polar residues" evidence="1">
    <location>
        <begin position="1"/>
        <end position="13"/>
    </location>
</feature>
<name>A0A0C9SLC8_PLICR</name>
<sequence>MQCRYSSRPNIHSRTLRAASRPPENSLSNAGFLPAAAYFSSTANAIIPDRHEHLRYKAEPPYPKRVPPAGYHTSVVTKRD</sequence>
<keyword evidence="3" id="KW-1185">Reference proteome</keyword>
<feature type="region of interest" description="Disordered" evidence="1">
    <location>
        <begin position="59"/>
        <end position="80"/>
    </location>
</feature>
<protein>
    <submittedName>
        <fullName evidence="2">Uncharacterized protein</fullName>
    </submittedName>
</protein>
<dbReference type="Proteomes" id="UP000053263">
    <property type="component" value="Unassembled WGS sequence"/>
</dbReference>